<dbReference type="OrthoDB" id="9797989at2"/>
<dbReference type="EMBL" id="FZNR01000026">
    <property type="protein sequence ID" value="SNS86748.1"/>
    <property type="molecule type" value="Genomic_DNA"/>
</dbReference>
<dbReference type="Gene3D" id="3.40.630.30">
    <property type="match status" value="1"/>
</dbReference>
<proteinExistence type="predicted"/>
<reference evidence="2 3" key="1">
    <citation type="submission" date="2017-06" db="EMBL/GenBank/DDBJ databases">
        <authorList>
            <person name="Kim H.J."/>
            <person name="Triplett B.A."/>
        </authorList>
    </citation>
    <scope>NUCLEOTIDE SEQUENCE [LARGE SCALE GENOMIC DNA]</scope>
    <source>
        <strain evidence="2 3">DSM 43151</strain>
    </source>
</reference>
<dbReference type="GO" id="GO:0016747">
    <property type="term" value="F:acyltransferase activity, transferring groups other than amino-acyl groups"/>
    <property type="evidence" value="ECO:0007669"/>
    <property type="project" value="InterPro"/>
</dbReference>
<dbReference type="Proteomes" id="UP000198415">
    <property type="component" value="Unassembled WGS sequence"/>
</dbReference>
<name>A0A239I085_9ACTN</name>
<organism evidence="2 3">
    <name type="scientific">Actinoplanes regularis</name>
    <dbReference type="NCBI Taxonomy" id="52697"/>
    <lineage>
        <taxon>Bacteria</taxon>
        <taxon>Bacillati</taxon>
        <taxon>Actinomycetota</taxon>
        <taxon>Actinomycetes</taxon>
        <taxon>Micromonosporales</taxon>
        <taxon>Micromonosporaceae</taxon>
        <taxon>Actinoplanes</taxon>
    </lineage>
</organism>
<keyword evidence="3" id="KW-1185">Reference proteome</keyword>
<dbReference type="PANTHER" id="PTHR39173">
    <property type="entry name" value="ACETYLTRANSFERASE"/>
    <property type="match status" value="1"/>
</dbReference>
<keyword evidence="2" id="KW-0808">Transferase</keyword>
<dbReference type="Pfam" id="PF13302">
    <property type="entry name" value="Acetyltransf_3"/>
    <property type="match status" value="1"/>
</dbReference>
<dbReference type="PROSITE" id="PS51186">
    <property type="entry name" value="GNAT"/>
    <property type="match status" value="1"/>
</dbReference>
<feature type="domain" description="N-acetyltransferase" evidence="1">
    <location>
        <begin position="32"/>
        <end position="173"/>
    </location>
</feature>
<dbReference type="RefSeq" id="WP_089298347.1">
    <property type="nucleotide sequence ID" value="NZ_BOMU01000106.1"/>
</dbReference>
<evidence type="ECO:0000313" key="2">
    <source>
        <dbReference type="EMBL" id="SNS86748.1"/>
    </source>
</evidence>
<sequence length="173" mass="19125">MAELIPPSVHLHEAFLECHAEWGPGLHEDGFGLTADDDVETPEGFAAWVHRLVRLTHPAGEPCPPEKHASPHWIVEDGRVLGGITLRHQFDDDLGQIGYGLRPSARGRGLASWALGRMLVEARTVLGLNRVLIPCLADNLASARTIEHCGGVLEGLRDFEQFSVRRYWIALNE</sequence>
<dbReference type="AlphaFoldDB" id="A0A239I085"/>
<gene>
    <name evidence="2" type="ORF">SAMN06264365_126112</name>
</gene>
<dbReference type="InterPro" id="IPR000182">
    <property type="entry name" value="GNAT_dom"/>
</dbReference>
<evidence type="ECO:0000313" key="3">
    <source>
        <dbReference type="Proteomes" id="UP000198415"/>
    </source>
</evidence>
<dbReference type="SUPFAM" id="SSF55729">
    <property type="entry name" value="Acyl-CoA N-acyltransferases (Nat)"/>
    <property type="match status" value="1"/>
</dbReference>
<protein>
    <submittedName>
        <fullName evidence="2">Predicted acetyltransferase</fullName>
    </submittedName>
</protein>
<dbReference type="InterPro" id="IPR016181">
    <property type="entry name" value="Acyl_CoA_acyltransferase"/>
</dbReference>
<dbReference type="PANTHER" id="PTHR39173:SF1">
    <property type="entry name" value="ACETYLTRANSFERASE"/>
    <property type="match status" value="1"/>
</dbReference>
<accession>A0A239I085</accession>
<evidence type="ECO:0000259" key="1">
    <source>
        <dbReference type="PROSITE" id="PS51186"/>
    </source>
</evidence>